<evidence type="ECO:0000313" key="7">
    <source>
        <dbReference type="EMBL" id="KOS14091.1"/>
    </source>
</evidence>
<keyword evidence="8" id="KW-1185">Reference proteome</keyword>
<keyword evidence="3" id="KW-0223">Dioxygenase</keyword>
<dbReference type="Pfam" id="PF02668">
    <property type="entry name" value="TauD"/>
    <property type="match status" value="1"/>
</dbReference>
<protein>
    <submittedName>
        <fullName evidence="7">Alpha-ketoglutarate-dependent sulfonate</fullName>
    </submittedName>
</protein>
<keyword evidence="5" id="KW-0408">Iron</keyword>
<dbReference type="RefSeq" id="XP_017991723.1">
    <property type="nucleotide sequence ID" value="XM_018138638.1"/>
</dbReference>
<dbReference type="Proteomes" id="UP000037751">
    <property type="component" value="Unassembled WGS sequence"/>
</dbReference>
<dbReference type="STRING" id="77020.A0A0M8MUW9"/>
<feature type="domain" description="TauD/TfdA-like" evidence="6">
    <location>
        <begin position="50"/>
        <end position="338"/>
    </location>
</feature>
<evidence type="ECO:0000256" key="1">
    <source>
        <dbReference type="ARBA" id="ARBA00005896"/>
    </source>
</evidence>
<keyword evidence="2" id="KW-0479">Metal-binding</keyword>
<comment type="similarity">
    <text evidence="1">Belongs to the TfdA dioxygenase family.</text>
</comment>
<gene>
    <name evidence="7" type="ORF">Malapachy_4183</name>
</gene>
<accession>A0A0M8MUW9</accession>
<dbReference type="GO" id="GO:0005737">
    <property type="term" value="C:cytoplasm"/>
    <property type="evidence" value="ECO:0007669"/>
    <property type="project" value="TreeGrafter"/>
</dbReference>
<dbReference type="OrthoDB" id="10257314at2759"/>
<evidence type="ECO:0000256" key="5">
    <source>
        <dbReference type="ARBA" id="ARBA00023004"/>
    </source>
</evidence>
<dbReference type="InterPro" id="IPR051323">
    <property type="entry name" value="AtsK-like"/>
</dbReference>
<dbReference type="GO" id="GO:0016706">
    <property type="term" value="F:2-oxoglutarate-dependent dioxygenase activity"/>
    <property type="evidence" value="ECO:0007669"/>
    <property type="project" value="TreeGrafter"/>
</dbReference>
<dbReference type="InterPro" id="IPR042098">
    <property type="entry name" value="TauD-like_sf"/>
</dbReference>
<evidence type="ECO:0000256" key="3">
    <source>
        <dbReference type="ARBA" id="ARBA00022964"/>
    </source>
</evidence>
<dbReference type="PANTHER" id="PTHR30468:SF10">
    <property type="entry name" value="TAUD_TFDA-LIKE DOMAIN-CONTAINING PROTEIN"/>
    <property type="match status" value="1"/>
</dbReference>
<keyword evidence="4" id="KW-0560">Oxidoreductase</keyword>
<dbReference type="AlphaFoldDB" id="A0A0M8MUW9"/>
<dbReference type="GeneID" id="28730514"/>
<evidence type="ECO:0000259" key="6">
    <source>
        <dbReference type="Pfam" id="PF02668"/>
    </source>
</evidence>
<organism evidence="7 8">
    <name type="scientific">Malassezia pachydermatis</name>
    <dbReference type="NCBI Taxonomy" id="77020"/>
    <lineage>
        <taxon>Eukaryota</taxon>
        <taxon>Fungi</taxon>
        <taxon>Dikarya</taxon>
        <taxon>Basidiomycota</taxon>
        <taxon>Ustilaginomycotina</taxon>
        <taxon>Malasseziomycetes</taxon>
        <taxon>Malasseziales</taxon>
        <taxon>Malasseziaceae</taxon>
        <taxon>Malassezia</taxon>
    </lineage>
</organism>
<proteinExistence type="inferred from homology"/>
<dbReference type="PANTHER" id="PTHR30468">
    <property type="entry name" value="ALPHA-KETOGLUTARATE-DEPENDENT SULFONATE DIOXYGENASE"/>
    <property type="match status" value="1"/>
</dbReference>
<evidence type="ECO:0000256" key="2">
    <source>
        <dbReference type="ARBA" id="ARBA00022723"/>
    </source>
</evidence>
<comment type="caution">
    <text evidence="7">The sequence shown here is derived from an EMBL/GenBank/DDBJ whole genome shotgun (WGS) entry which is preliminary data.</text>
</comment>
<dbReference type="Gene3D" id="3.60.130.10">
    <property type="entry name" value="Clavaminate synthase-like"/>
    <property type="match status" value="1"/>
</dbReference>
<sequence>MAPVPEVELFVPVNAIKQKTLSKPVVAKTGSIVWKTPKASGLLDQLYPSEELTPAIGRLYPTLQLSELLEHEAADELIRDLAIIISRRGVVIFKSQDISPEQQKFLTNRLGQLTGKPSTSGLHVHPVYNAERTSNNPIDEKGTRNQDNEISVINSDLFQSLEVFEHSDADEWHSDIAFEPVPADYTSLKVHTLPSTGGDTLWSSGYELYDRLSPAFRTLAESLEARFHPPEFIQAARKQDFGIYPGPRGAAENVNTHLTADHPVVRTNPVTGWKTLFGAGQHFSRFKGLSTTENRFLRDYFHQHIAQTHTAQVRHRWEKNDLAIWDNRSTYHAATPDYFSLGSRSGVRAVSCGETPYLDPASVSRKAELGSKLI</sequence>
<dbReference type="GO" id="GO:0046872">
    <property type="term" value="F:metal ion binding"/>
    <property type="evidence" value="ECO:0007669"/>
    <property type="project" value="UniProtKB-KW"/>
</dbReference>
<reference evidence="7 8" key="1">
    <citation type="submission" date="2015-07" db="EMBL/GenBank/DDBJ databases">
        <title>Draft Genome Sequence of Malassezia furfur CBS1878 and Malassezia pachydermatis CBS1879.</title>
        <authorList>
            <person name="Triana S."/>
            <person name="Ohm R."/>
            <person name="Gonzalez A."/>
            <person name="DeCock H."/>
            <person name="Restrepo S."/>
            <person name="Celis A."/>
        </authorList>
    </citation>
    <scope>NUCLEOTIDE SEQUENCE [LARGE SCALE GENOMIC DNA]</scope>
    <source>
        <strain evidence="7 8">CBS 1879</strain>
    </source>
</reference>
<evidence type="ECO:0000313" key="8">
    <source>
        <dbReference type="Proteomes" id="UP000037751"/>
    </source>
</evidence>
<name>A0A0M8MUW9_9BASI</name>
<dbReference type="InterPro" id="IPR003819">
    <property type="entry name" value="TauD/TfdA-like"/>
</dbReference>
<dbReference type="SUPFAM" id="SSF51197">
    <property type="entry name" value="Clavaminate synthase-like"/>
    <property type="match status" value="1"/>
</dbReference>
<dbReference type="EMBL" id="LGAV01000004">
    <property type="protein sequence ID" value="KOS14091.1"/>
    <property type="molecule type" value="Genomic_DNA"/>
</dbReference>
<evidence type="ECO:0000256" key="4">
    <source>
        <dbReference type="ARBA" id="ARBA00023002"/>
    </source>
</evidence>
<dbReference type="VEuPathDB" id="FungiDB:Malapachy_4183"/>